<dbReference type="OrthoDB" id="2973306at2"/>
<gene>
    <name evidence="2" type="ORF">BG258_12140</name>
</gene>
<name>A0A1E4R8B4_9BACI</name>
<evidence type="ECO:0000256" key="1">
    <source>
        <dbReference type="SAM" id="Coils"/>
    </source>
</evidence>
<keyword evidence="1" id="KW-0175">Coiled coil</keyword>
<evidence type="ECO:0000313" key="2">
    <source>
        <dbReference type="EMBL" id="ODV56588.1"/>
    </source>
</evidence>
<sequence length="81" mass="8866">MKNNKGNRNSEGTESVSQAAKLAVIAGAITTLGDALATIAAGLALEDEIQENESKNNDINKLQKQIDDLNYEMKQLKKMFR</sequence>
<accession>A0A1E4R8B4</accession>
<comment type="caution">
    <text evidence="2">The sequence shown here is derived from an EMBL/GenBank/DDBJ whole genome shotgun (WGS) entry which is preliminary data.</text>
</comment>
<feature type="coiled-coil region" evidence="1">
    <location>
        <begin position="45"/>
        <end position="79"/>
    </location>
</feature>
<reference evidence="2 3" key="1">
    <citation type="submission" date="2016-09" db="EMBL/GenBank/DDBJ databases">
        <title>Draft genome sequence of the soil isolate, Lysinibacillus fusiformis M5, a potential hypoxanthine producer.</title>
        <authorList>
            <person name="Gallegos-Monterrosa R."/>
            <person name="Maroti G."/>
            <person name="Balint B."/>
            <person name="Kovacs A.T."/>
        </authorList>
    </citation>
    <scope>NUCLEOTIDE SEQUENCE [LARGE SCALE GENOMIC DNA]</scope>
    <source>
        <strain evidence="2 3">M5</strain>
    </source>
</reference>
<evidence type="ECO:0008006" key="4">
    <source>
        <dbReference type="Google" id="ProtNLM"/>
    </source>
</evidence>
<organism evidence="2 3">
    <name type="scientific">Lysinibacillus fusiformis</name>
    <dbReference type="NCBI Taxonomy" id="28031"/>
    <lineage>
        <taxon>Bacteria</taxon>
        <taxon>Bacillati</taxon>
        <taxon>Bacillota</taxon>
        <taxon>Bacilli</taxon>
        <taxon>Bacillales</taxon>
        <taxon>Bacillaceae</taxon>
        <taxon>Lysinibacillus</taxon>
    </lineage>
</organism>
<dbReference type="Proteomes" id="UP000094784">
    <property type="component" value="Unassembled WGS sequence"/>
</dbReference>
<dbReference type="AlphaFoldDB" id="A0A1E4R8B4"/>
<dbReference type="RefSeq" id="WP_069481577.1">
    <property type="nucleotide sequence ID" value="NZ_JBGOGZ010000002.1"/>
</dbReference>
<protein>
    <recommendedName>
        <fullName evidence="4">Translation initiation factor 2</fullName>
    </recommendedName>
</protein>
<proteinExistence type="predicted"/>
<dbReference type="EMBL" id="MECQ01000001">
    <property type="protein sequence ID" value="ODV56588.1"/>
    <property type="molecule type" value="Genomic_DNA"/>
</dbReference>
<evidence type="ECO:0000313" key="3">
    <source>
        <dbReference type="Proteomes" id="UP000094784"/>
    </source>
</evidence>